<dbReference type="NCBIfam" id="TIGR00120">
    <property type="entry name" value="ArgJ"/>
    <property type="match status" value="1"/>
</dbReference>
<dbReference type="EC" id="2.3.1.1" evidence="8"/>
<dbReference type="InterPro" id="IPR042195">
    <property type="entry name" value="ArgJ_beta_C"/>
</dbReference>
<dbReference type="Gene3D" id="3.10.20.340">
    <property type="entry name" value="ArgJ beta chain, C-terminal domain"/>
    <property type="match status" value="1"/>
</dbReference>
<evidence type="ECO:0000256" key="3">
    <source>
        <dbReference type="ARBA" id="ARBA00022571"/>
    </source>
</evidence>
<feature type="chain" id="PRO_5023278743" description="Arginine biosynthesis bifunctional protein ArgJ beta chain" evidence="8">
    <location>
        <begin position="188"/>
        <end position="401"/>
    </location>
</feature>
<comment type="subcellular location">
    <subcellularLocation>
        <location evidence="8">Cytoplasm</location>
    </subcellularLocation>
</comment>
<dbReference type="Pfam" id="PF01960">
    <property type="entry name" value="ArgJ"/>
    <property type="match status" value="1"/>
</dbReference>
<dbReference type="HAMAP" id="MF_01106">
    <property type="entry name" value="ArgJ"/>
    <property type="match status" value="1"/>
</dbReference>
<sequence>MQTTNFKNVPFCWPQGFKSDGLHSGLKKTADQLDLGWLCSAVPAQAAGMYTTNRFCAAPTALTKKLVSTNHQLQAIVMNSVIANSCTGSKGEENVRYEQKLVAQKLGITPELIGVASTGLIGAQLPMEKISSGIAQLQLTTNLNVTKAILTTDTHSKKISLQFTIGQKLCTISGFAKGSGMIAPNMATMLGFITTDAAIAPQALQSLLSKLTDKTFNQITVDGDTSTNDMVLVLANGLAGNPTLTPNSPDWSTFEAALHQVLAFLARQIAGDGEGATKLLEVNVAHAATEMEGQQTAKAIVGSNLVKAAFFGADPNWGRIISTLGMTHAQFDPQQIDLSFNNFQILTASQLQAFNSEKLISSLQQNKIKIDLDLHAGTATGQAWGCDLTYDYVKINATYSS</sequence>
<keyword evidence="8" id="KW-0511">Multifunctional enzyme</keyword>
<feature type="binding site" evidence="8">
    <location>
        <position position="274"/>
    </location>
    <ligand>
        <name>substrate</name>
    </ligand>
</feature>
<dbReference type="GO" id="GO:0005737">
    <property type="term" value="C:cytoplasm"/>
    <property type="evidence" value="ECO:0007669"/>
    <property type="project" value="UniProtKB-SubCell"/>
</dbReference>
<feature type="active site" description="Nucleophile" evidence="8">
    <location>
        <position position="188"/>
    </location>
</feature>
<dbReference type="InterPro" id="IPR016117">
    <property type="entry name" value="ArgJ-like_dom_sf"/>
</dbReference>
<dbReference type="NCBIfam" id="NF003802">
    <property type="entry name" value="PRK05388.1"/>
    <property type="match status" value="1"/>
</dbReference>
<dbReference type="EC" id="2.3.1.35" evidence="8"/>
<dbReference type="Proteomes" id="UP000051451">
    <property type="component" value="Unassembled WGS sequence"/>
</dbReference>
<keyword evidence="3 8" id="KW-0055">Arginine biosynthesis</keyword>
<dbReference type="UniPathway" id="UPA00068">
    <property type="reaction ID" value="UER00106"/>
</dbReference>
<feature type="site" description="Involved in the stabilization of negative charge on the oxyanion by the formation of the oxyanion hole" evidence="8">
    <location>
        <position position="118"/>
    </location>
</feature>
<comment type="pathway">
    <text evidence="8">Amino-acid biosynthesis; L-arginine biosynthesis; N(2)-acetyl-L-ornithine from L-glutamate: step 1/4.</text>
</comment>
<feature type="binding site" evidence="8">
    <location>
        <position position="151"/>
    </location>
    <ligand>
        <name>substrate</name>
    </ligand>
</feature>
<dbReference type="CDD" id="cd02152">
    <property type="entry name" value="OAT"/>
    <property type="match status" value="1"/>
</dbReference>
<dbReference type="InterPro" id="IPR002813">
    <property type="entry name" value="Arg_biosynth_ArgJ"/>
</dbReference>
<evidence type="ECO:0000256" key="7">
    <source>
        <dbReference type="ARBA" id="ARBA00023315"/>
    </source>
</evidence>
<evidence type="ECO:0000256" key="1">
    <source>
        <dbReference type="ARBA" id="ARBA00006774"/>
    </source>
</evidence>
<dbReference type="GO" id="GO:0006592">
    <property type="term" value="P:ornithine biosynthetic process"/>
    <property type="evidence" value="ECO:0007669"/>
    <property type="project" value="TreeGrafter"/>
</dbReference>
<accession>A0A0R1VRX8</accession>
<feature type="binding site" evidence="8">
    <location>
        <position position="177"/>
    </location>
    <ligand>
        <name>substrate</name>
    </ligand>
</feature>
<evidence type="ECO:0000256" key="2">
    <source>
        <dbReference type="ARBA" id="ARBA00011475"/>
    </source>
</evidence>
<comment type="catalytic activity">
    <reaction evidence="8">
        <text>L-glutamate + acetyl-CoA = N-acetyl-L-glutamate + CoA + H(+)</text>
        <dbReference type="Rhea" id="RHEA:24292"/>
        <dbReference type="ChEBI" id="CHEBI:15378"/>
        <dbReference type="ChEBI" id="CHEBI:29985"/>
        <dbReference type="ChEBI" id="CHEBI:44337"/>
        <dbReference type="ChEBI" id="CHEBI:57287"/>
        <dbReference type="ChEBI" id="CHEBI:57288"/>
        <dbReference type="EC" id="2.3.1.1"/>
    </reaction>
</comment>
<dbReference type="OrthoDB" id="9804242at2"/>
<keyword evidence="8" id="KW-0963">Cytoplasm</keyword>
<evidence type="ECO:0000256" key="6">
    <source>
        <dbReference type="ARBA" id="ARBA00022813"/>
    </source>
</evidence>
<dbReference type="GO" id="GO:0006526">
    <property type="term" value="P:L-arginine biosynthetic process"/>
    <property type="evidence" value="ECO:0007669"/>
    <property type="project" value="UniProtKB-UniRule"/>
</dbReference>
<dbReference type="SUPFAM" id="SSF56266">
    <property type="entry name" value="DmpA/ArgJ-like"/>
    <property type="match status" value="1"/>
</dbReference>
<proteinExistence type="inferred from homology"/>
<keyword evidence="4 8" id="KW-0028">Amino-acid biosynthesis</keyword>
<gene>
    <name evidence="8" type="primary">argJ</name>
    <name evidence="9" type="ORF">FC89_GL000967</name>
</gene>
<feature type="binding site" evidence="8">
    <location>
        <position position="396"/>
    </location>
    <ligand>
        <name>substrate</name>
    </ligand>
</feature>
<keyword evidence="6 8" id="KW-0068">Autocatalytic cleavage</keyword>
<dbReference type="Gene3D" id="3.60.70.12">
    <property type="entry name" value="L-amino peptidase D-ALA esterase/amidase"/>
    <property type="match status" value="1"/>
</dbReference>
<dbReference type="FunFam" id="3.10.20.340:FF:000001">
    <property type="entry name" value="Arginine biosynthesis bifunctional protein ArgJ, chloroplastic"/>
    <property type="match status" value="1"/>
</dbReference>
<keyword evidence="10" id="KW-1185">Reference proteome</keyword>
<evidence type="ECO:0000256" key="4">
    <source>
        <dbReference type="ARBA" id="ARBA00022605"/>
    </source>
</evidence>
<comment type="subunit">
    <text evidence="2 8">Heterotetramer of two alpha and two beta chains.</text>
</comment>
<dbReference type="PATRIC" id="fig|1423750.3.peg.991"/>
<dbReference type="AlphaFoldDB" id="A0A0R1VRX8"/>
<comment type="function">
    <text evidence="8">Catalyzes two activities which are involved in the cyclic version of arginine biosynthesis: the synthesis of N-acetylglutamate from glutamate and acetyl-CoA as the acetyl donor, and of ornithine by transacetylation between N(2)-acetylornithine and glutamate.</text>
</comment>
<organism evidence="9 10">
    <name type="scientific">Liquorilactobacillus ghanensis DSM 18630</name>
    <dbReference type="NCBI Taxonomy" id="1423750"/>
    <lineage>
        <taxon>Bacteria</taxon>
        <taxon>Bacillati</taxon>
        <taxon>Bacillota</taxon>
        <taxon>Bacilli</taxon>
        <taxon>Lactobacillales</taxon>
        <taxon>Lactobacillaceae</taxon>
        <taxon>Liquorilactobacillus</taxon>
    </lineage>
</organism>
<name>A0A0R1VRX8_9LACO</name>
<dbReference type="GO" id="GO:0004358">
    <property type="term" value="F:L-glutamate N-acetyltransferase activity, acting on acetyl-L-ornithine as donor"/>
    <property type="evidence" value="ECO:0007669"/>
    <property type="project" value="UniProtKB-UniRule"/>
</dbReference>
<comment type="caution">
    <text evidence="9">The sequence shown here is derived from an EMBL/GenBank/DDBJ whole genome shotgun (WGS) entry which is preliminary data.</text>
</comment>
<feature type="binding site" evidence="8">
    <location>
        <position position="188"/>
    </location>
    <ligand>
        <name>substrate</name>
    </ligand>
</feature>
<protein>
    <recommendedName>
        <fullName evidence="8">Arginine biosynthesis bifunctional protein ArgJ</fullName>
    </recommendedName>
    <domain>
        <recommendedName>
            <fullName evidence="8">Glutamate N-acetyltransferase</fullName>
            <ecNumber evidence="8">2.3.1.35</ecNumber>
        </recommendedName>
        <alternativeName>
            <fullName evidence="8">Ornithine acetyltransferase</fullName>
            <shortName evidence="8">OATase</shortName>
        </alternativeName>
        <alternativeName>
            <fullName evidence="8">Ornithine transacetylase</fullName>
        </alternativeName>
    </domain>
    <domain>
        <recommendedName>
            <fullName evidence="8">Amino-acid acetyltransferase</fullName>
            <ecNumber evidence="8">2.3.1.1</ecNumber>
        </recommendedName>
        <alternativeName>
            <fullName evidence="8">N-acetylglutamate synthase</fullName>
            <shortName evidence="8">AGSase</shortName>
        </alternativeName>
    </domain>
    <component>
        <recommendedName>
            <fullName evidence="8">Arginine biosynthesis bifunctional protein ArgJ alpha chain</fullName>
        </recommendedName>
    </component>
    <component>
        <recommendedName>
            <fullName evidence="8">Arginine biosynthesis bifunctional protein ArgJ beta chain</fullName>
        </recommendedName>
    </component>
</protein>
<dbReference type="RefSeq" id="WP_057871719.1">
    <property type="nucleotide sequence ID" value="NZ_AZGB01000016.1"/>
</dbReference>
<feature type="chain" id="PRO_5023278744" description="Arginine biosynthesis bifunctional protein ArgJ alpha chain" evidence="8">
    <location>
        <begin position="1"/>
        <end position="187"/>
    </location>
</feature>
<dbReference type="GO" id="GO:0004042">
    <property type="term" value="F:L-glutamate N-acetyltransferase activity"/>
    <property type="evidence" value="ECO:0007669"/>
    <property type="project" value="UniProtKB-UniRule"/>
</dbReference>
<keyword evidence="5 8" id="KW-0808">Transferase</keyword>
<comment type="similarity">
    <text evidence="1 8">Belongs to the ArgJ family.</text>
</comment>
<dbReference type="PANTHER" id="PTHR23100:SF0">
    <property type="entry name" value="ARGININE BIOSYNTHESIS BIFUNCTIONAL PROTEIN ARGJ, MITOCHONDRIAL"/>
    <property type="match status" value="1"/>
</dbReference>
<reference evidence="9 10" key="1">
    <citation type="journal article" date="2015" name="Genome Announc.">
        <title>Expanding the biotechnology potential of lactobacilli through comparative genomics of 213 strains and associated genera.</title>
        <authorList>
            <person name="Sun Z."/>
            <person name="Harris H.M."/>
            <person name="McCann A."/>
            <person name="Guo C."/>
            <person name="Argimon S."/>
            <person name="Zhang W."/>
            <person name="Yang X."/>
            <person name="Jeffery I.B."/>
            <person name="Cooney J.C."/>
            <person name="Kagawa T.F."/>
            <person name="Liu W."/>
            <person name="Song Y."/>
            <person name="Salvetti E."/>
            <person name="Wrobel A."/>
            <person name="Rasinkangas P."/>
            <person name="Parkhill J."/>
            <person name="Rea M.C."/>
            <person name="O'Sullivan O."/>
            <person name="Ritari J."/>
            <person name="Douillard F.P."/>
            <person name="Paul Ross R."/>
            <person name="Yang R."/>
            <person name="Briner A.E."/>
            <person name="Felis G.E."/>
            <person name="de Vos W.M."/>
            <person name="Barrangou R."/>
            <person name="Klaenhammer T.R."/>
            <person name="Caufield P.W."/>
            <person name="Cui Y."/>
            <person name="Zhang H."/>
            <person name="O'Toole P.W."/>
        </authorList>
    </citation>
    <scope>NUCLEOTIDE SEQUENCE [LARGE SCALE GENOMIC DNA]</scope>
    <source>
        <strain evidence="9 10">DSM 18630</strain>
    </source>
</reference>
<dbReference type="GeneID" id="98318994"/>
<dbReference type="PANTHER" id="PTHR23100">
    <property type="entry name" value="ARGININE BIOSYNTHESIS BIFUNCTIONAL PROTEIN ARGJ"/>
    <property type="match status" value="1"/>
</dbReference>
<feature type="site" description="Involved in the stabilization of negative charge on the oxyanion by the formation of the oxyanion hole" evidence="8">
    <location>
        <position position="119"/>
    </location>
</feature>
<feature type="binding site" evidence="8">
    <location>
        <position position="401"/>
    </location>
    <ligand>
        <name>substrate</name>
    </ligand>
</feature>
<comment type="catalytic activity">
    <reaction evidence="8">
        <text>N(2)-acetyl-L-ornithine + L-glutamate = N-acetyl-L-glutamate + L-ornithine</text>
        <dbReference type="Rhea" id="RHEA:15349"/>
        <dbReference type="ChEBI" id="CHEBI:29985"/>
        <dbReference type="ChEBI" id="CHEBI:44337"/>
        <dbReference type="ChEBI" id="CHEBI:46911"/>
        <dbReference type="ChEBI" id="CHEBI:57805"/>
        <dbReference type="EC" id="2.3.1.35"/>
    </reaction>
</comment>
<evidence type="ECO:0000313" key="9">
    <source>
        <dbReference type="EMBL" id="KRM06100.1"/>
    </source>
</evidence>
<evidence type="ECO:0000313" key="10">
    <source>
        <dbReference type="Proteomes" id="UP000051451"/>
    </source>
</evidence>
<comment type="pathway">
    <text evidence="8">Amino-acid biosynthesis; L-arginine biosynthesis; L-ornithine and N-acetyl-L-glutamate from L-glutamate and N(2)-acetyl-L-ornithine (cyclic): step 1/1.</text>
</comment>
<dbReference type="STRING" id="1423750.FC89_GL000967"/>
<keyword evidence="7 8" id="KW-0012">Acyltransferase</keyword>
<evidence type="ECO:0000256" key="5">
    <source>
        <dbReference type="ARBA" id="ARBA00022679"/>
    </source>
</evidence>
<evidence type="ECO:0000256" key="8">
    <source>
        <dbReference type="HAMAP-Rule" id="MF_01106"/>
    </source>
</evidence>
<feature type="site" description="Cleavage; by autolysis" evidence="8">
    <location>
        <begin position="187"/>
        <end position="188"/>
    </location>
</feature>
<dbReference type="EMBL" id="AZGB01000016">
    <property type="protein sequence ID" value="KRM06100.1"/>
    <property type="molecule type" value="Genomic_DNA"/>
</dbReference>